<dbReference type="EMBL" id="LCPZ01000017">
    <property type="protein sequence ID" value="KKW08154.1"/>
    <property type="molecule type" value="Genomic_DNA"/>
</dbReference>
<evidence type="ECO:0000313" key="2">
    <source>
        <dbReference type="Proteomes" id="UP000033965"/>
    </source>
</evidence>
<gene>
    <name evidence="1" type="ORF">UY44_C0017G0012</name>
</gene>
<sequence>MTKALKELLGRATRWPREVQEEAVDTLRSIERGYVGSYTLTAEDKKALARSAEDARKGRFVSSRKVSAFFKKSRS</sequence>
<accession>A0A0G1YP81</accession>
<dbReference type="AlphaFoldDB" id="A0A0G1YP81"/>
<proteinExistence type="predicted"/>
<comment type="caution">
    <text evidence="1">The sequence shown here is derived from an EMBL/GenBank/DDBJ whole genome shotgun (WGS) entry which is preliminary data.</text>
</comment>
<organism evidence="1 2">
    <name type="scientific">Candidatus Kaiserbacteria bacterium GW2011_GWA2_49_19</name>
    <dbReference type="NCBI Taxonomy" id="1618669"/>
    <lineage>
        <taxon>Bacteria</taxon>
        <taxon>Candidatus Kaiseribacteriota</taxon>
    </lineage>
</organism>
<dbReference type="Proteomes" id="UP000033965">
    <property type="component" value="Unassembled WGS sequence"/>
</dbReference>
<protein>
    <recommendedName>
        <fullName evidence="3">Antitoxin</fullName>
    </recommendedName>
</protein>
<reference evidence="1 2" key="1">
    <citation type="journal article" date="2015" name="Nature">
        <title>rRNA introns, odd ribosomes, and small enigmatic genomes across a large radiation of phyla.</title>
        <authorList>
            <person name="Brown C.T."/>
            <person name="Hug L.A."/>
            <person name="Thomas B.C."/>
            <person name="Sharon I."/>
            <person name="Castelle C.J."/>
            <person name="Singh A."/>
            <person name="Wilkins M.J."/>
            <person name="Williams K.H."/>
            <person name="Banfield J.F."/>
        </authorList>
    </citation>
    <scope>NUCLEOTIDE SEQUENCE [LARGE SCALE GENOMIC DNA]</scope>
</reference>
<name>A0A0G1YP81_9BACT</name>
<evidence type="ECO:0000313" key="1">
    <source>
        <dbReference type="EMBL" id="KKW08154.1"/>
    </source>
</evidence>
<evidence type="ECO:0008006" key="3">
    <source>
        <dbReference type="Google" id="ProtNLM"/>
    </source>
</evidence>